<dbReference type="InterPro" id="IPR006035">
    <property type="entry name" value="Ureohydrolase"/>
</dbReference>
<evidence type="ECO:0000256" key="4">
    <source>
        <dbReference type="RuleBase" id="RU003684"/>
    </source>
</evidence>
<evidence type="ECO:0000256" key="3">
    <source>
        <dbReference type="ARBA" id="ARBA00022801"/>
    </source>
</evidence>
<dbReference type="PROSITE" id="PS51409">
    <property type="entry name" value="ARGINASE_2"/>
    <property type="match status" value="1"/>
</dbReference>
<evidence type="ECO:0000313" key="5">
    <source>
        <dbReference type="EMBL" id="PMD00941.1"/>
    </source>
</evidence>
<evidence type="ECO:0000313" key="6">
    <source>
        <dbReference type="Proteomes" id="UP000235598"/>
    </source>
</evidence>
<dbReference type="InterPro" id="IPR023696">
    <property type="entry name" value="Ureohydrolase_dom_sf"/>
</dbReference>
<comment type="caution">
    <text evidence="5">The sequence shown here is derived from an EMBL/GenBank/DDBJ whole genome shotgun (WGS) entry which is preliminary data.</text>
</comment>
<name>A0A2N6VIU9_9MICO</name>
<dbReference type="GO" id="GO:0033389">
    <property type="term" value="P:putrescine biosynthetic process from arginine, via agmatine"/>
    <property type="evidence" value="ECO:0007669"/>
    <property type="project" value="TreeGrafter"/>
</dbReference>
<accession>A0A2N6VIU9</accession>
<dbReference type="PANTHER" id="PTHR11358">
    <property type="entry name" value="ARGINASE/AGMATINASE"/>
    <property type="match status" value="1"/>
</dbReference>
<dbReference type="AlphaFoldDB" id="A0A2N6VIU9"/>
<evidence type="ECO:0000256" key="2">
    <source>
        <dbReference type="ARBA" id="ARBA00022723"/>
    </source>
</evidence>
<organism evidence="5 6">
    <name type="scientific">Brevibacterium paucivorans</name>
    <dbReference type="NCBI Taxonomy" id="170994"/>
    <lineage>
        <taxon>Bacteria</taxon>
        <taxon>Bacillati</taxon>
        <taxon>Actinomycetota</taxon>
        <taxon>Actinomycetes</taxon>
        <taxon>Micrococcales</taxon>
        <taxon>Brevibacteriaceae</taxon>
        <taxon>Brevibacterium</taxon>
    </lineage>
</organism>
<dbReference type="SUPFAM" id="SSF52768">
    <property type="entry name" value="Arginase/deacetylase"/>
    <property type="match status" value="1"/>
</dbReference>
<dbReference type="Gene3D" id="3.40.800.10">
    <property type="entry name" value="Ureohydrolase domain"/>
    <property type="match status" value="1"/>
</dbReference>
<dbReference type="Proteomes" id="UP000235598">
    <property type="component" value="Unassembled WGS sequence"/>
</dbReference>
<keyword evidence="3 4" id="KW-0378">Hydrolase</keyword>
<dbReference type="PANTHER" id="PTHR11358:SF26">
    <property type="entry name" value="GUANIDINO ACID HYDROLASE, MITOCHONDRIAL"/>
    <property type="match status" value="1"/>
</dbReference>
<comment type="similarity">
    <text evidence="1">Belongs to the arginase family. Agmatinase subfamily.</text>
</comment>
<keyword evidence="2" id="KW-0479">Metal-binding</keyword>
<proteinExistence type="inferred from homology"/>
<reference evidence="5 6" key="1">
    <citation type="submission" date="2017-09" db="EMBL/GenBank/DDBJ databases">
        <title>Bacterial strain isolated from the female urinary microbiota.</title>
        <authorList>
            <person name="Thomas-White K."/>
            <person name="Kumar N."/>
            <person name="Forster S."/>
            <person name="Putonti C."/>
            <person name="Lawley T."/>
            <person name="Wolfe A.J."/>
        </authorList>
    </citation>
    <scope>NUCLEOTIDE SEQUENCE [LARGE SCALE GENOMIC DNA]</scope>
    <source>
        <strain evidence="5 6">UMB1301</strain>
    </source>
</reference>
<dbReference type="GO" id="GO:0008783">
    <property type="term" value="F:agmatinase activity"/>
    <property type="evidence" value="ECO:0007669"/>
    <property type="project" value="TreeGrafter"/>
</dbReference>
<feature type="non-terminal residue" evidence="5">
    <location>
        <position position="1"/>
    </location>
</feature>
<sequence>PLYGKKDLEDDSVLGFQILRSDDYQFQPLQDIVARIRKRLGDAPVYISVDIDVLDPAAAPGTGTPEAGGMTSRELLNSIRGLQGLNVVGAEIVEVAPAYDHAEITGLAAAQVGYELLSLWAAQ</sequence>
<gene>
    <name evidence="5" type="ORF">CJ199_14980</name>
</gene>
<dbReference type="Pfam" id="PF00491">
    <property type="entry name" value="Arginase"/>
    <property type="match status" value="1"/>
</dbReference>
<dbReference type="InterPro" id="IPR020855">
    <property type="entry name" value="Ureohydrolase_Mn_BS"/>
</dbReference>
<protein>
    <submittedName>
        <fullName evidence="5">Agmatinase</fullName>
    </submittedName>
</protein>
<dbReference type="EMBL" id="PNHK01000547">
    <property type="protein sequence ID" value="PMD00941.1"/>
    <property type="molecule type" value="Genomic_DNA"/>
</dbReference>
<dbReference type="RefSeq" id="WP_180965515.1">
    <property type="nucleotide sequence ID" value="NZ_PNHK01000547.1"/>
</dbReference>
<dbReference type="GO" id="GO:0046872">
    <property type="term" value="F:metal ion binding"/>
    <property type="evidence" value="ECO:0007669"/>
    <property type="project" value="UniProtKB-KW"/>
</dbReference>
<dbReference type="PROSITE" id="PS01053">
    <property type="entry name" value="ARGINASE_1"/>
    <property type="match status" value="1"/>
</dbReference>
<evidence type="ECO:0000256" key="1">
    <source>
        <dbReference type="ARBA" id="ARBA00009227"/>
    </source>
</evidence>
<feature type="non-terminal residue" evidence="5">
    <location>
        <position position="123"/>
    </location>
</feature>